<dbReference type="AlphaFoldDB" id="A0A6P5IX04"/>
<dbReference type="PANTHER" id="PTHR39229:SF1">
    <property type="entry name" value="RAD51-ASSOCIATED PROTEIN 2"/>
    <property type="match status" value="1"/>
</dbReference>
<keyword evidence="2" id="KW-1185">Reference proteome</keyword>
<dbReference type="InterPro" id="IPR031419">
    <property type="entry name" value="RAD51_interact"/>
</dbReference>
<accession>A0A6P5IX04</accession>
<evidence type="ECO:0000313" key="2">
    <source>
        <dbReference type="Proteomes" id="UP000515140"/>
    </source>
</evidence>
<feature type="domain" description="RAD51 interacting motif" evidence="1">
    <location>
        <begin position="482"/>
        <end position="520"/>
    </location>
</feature>
<dbReference type="GeneID" id="110194877"/>
<gene>
    <name evidence="3" type="primary">RAD51AP2</name>
</gene>
<dbReference type="Proteomes" id="UP000515140">
    <property type="component" value="Unplaced"/>
</dbReference>
<dbReference type="InParanoid" id="A0A6P5IX04"/>
<proteinExistence type="predicted"/>
<evidence type="ECO:0000259" key="1">
    <source>
        <dbReference type="Pfam" id="PF15696"/>
    </source>
</evidence>
<dbReference type="GO" id="GO:0032991">
    <property type="term" value="C:protein-containing complex"/>
    <property type="evidence" value="ECO:0007669"/>
    <property type="project" value="TreeGrafter"/>
</dbReference>
<dbReference type="Pfam" id="PF15696">
    <property type="entry name" value="RAD51_interact"/>
    <property type="match status" value="1"/>
</dbReference>
<dbReference type="InterPro" id="IPR053355">
    <property type="entry name" value="RAD51-associated"/>
</dbReference>
<dbReference type="PANTHER" id="PTHR39229">
    <property type="entry name" value="MCG1037962"/>
    <property type="match status" value="1"/>
</dbReference>
<name>A0A6P5IX04_PHACI</name>
<organism evidence="2 3">
    <name type="scientific">Phascolarctos cinereus</name>
    <name type="common">Koala</name>
    <dbReference type="NCBI Taxonomy" id="38626"/>
    <lineage>
        <taxon>Eukaryota</taxon>
        <taxon>Metazoa</taxon>
        <taxon>Chordata</taxon>
        <taxon>Craniata</taxon>
        <taxon>Vertebrata</taxon>
        <taxon>Euteleostomi</taxon>
        <taxon>Mammalia</taxon>
        <taxon>Metatheria</taxon>
        <taxon>Diprotodontia</taxon>
        <taxon>Phascolarctidae</taxon>
        <taxon>Phascolarctos</taxon>
    </lineage>
</organism>
<evidence type="ECO:0000313" key="3">
    <source>
        <dbReference type="RefSeq" id="XP_020823124.1"/>
    </source>
</evidence>
<dbReference type="RefSeq" id="XP_020823124.1">
    <property type="nucleotide sequence ID" value="XM_020967465.1"/>
</dbReference>
<protein>
    <submittedName>
        <fullName evidence="3">RAD51-associated protein 2</fullName>
    </submittedName>
</protein>
<dbReference type="CTD" id="729475"/>
<sequence>MRYEHNKVRECMNQKEGNYVSEVTGTCHIITTENIRRDFKKHGNNSFHVIPKDTLFSVFDTFQKGPPVSNFGDTGSISLSKRDYNDNASSEKAIILQALNSRAVPQCIQATQINTTERAHKTNTNSQDTIIEKKQMFNINSFSLKGKFNSFLDIEQEVKLVHCDTLYIGPNAMTKTQEEFVGDFLSEWKEKIQNLIWNERKHPTESLTGMHSFQISNGSKIEREQKYSITTTNTMVCILKSNLLMKKKPNLEDAREINQIHGNQNNTTDRNEHQTLLQESALANSKLFHLNNESTEFVNRKFKTDLATRNNEYSPDLRAECLSTETKTMTDFEMKSKFDIVLKELCMFHEIGKEEETSLIGETRNSEEKNDFDKDNSTEEVHQVIKEDFTVVSMEKICVPSLPCDTIISVNMPKTIQSSFKWKKLHRNREKEVPHEYCSSSPSDEELLHSPSGRDFEKAFSQNPALFSDAFMEGRIHSLLKGGSGLSHGIVRVYPLKTCRRPIRIGLSRKAKPKQLHPYLK</sequence>
<dbReference type="KEGG" id="pcw:110194877"/>
<reference evidence="3" key="1">
    <citation type="submission" date="2025-08" db="UniProtKB">
        <authorList>
            <consortium name="RefSeq"/>
        </authorList>
    </citation>
    <scope>IDENTIFICATION</scope>
    <source>
        <tissue evidence="3">Spleen</tissue>
    </source>
</reference>